<evidence type="ECO:0000256" key="1">
    <source>
        <dbReference type="SAM" id="SignalP"/>
    </source>
</evidence>
<feature type="signal peptide" evidence="1">
    <location>
        <begin position="1"/>
        <end position="25"/>
    </location>
</feature>
<evidence type="ECO:0000313" key="2">
    <source>
        <dbReference type="EMBL" id="KAJ4373071.1"/>
    </source>
</evidence>
<comment type="caution">
    <text evidence="2">The sequence shown here is derived from an EMBL/GenBank/DDBJ whole genome shotgun (WGS) entry which is preliminary data.</text>
</comment>
<proteinExistence type="predicted"/>
<dbReference type="AlphaFoldDB" id="A0A9W8YD31"/>
<feature type="chain" id="PRO_5040730905" evidence="1">
    <location>
        <begin position="26"/>
        <end position="226"/>
    </location>
</feature>
<keyword evidence="3" id="KW-1185">Reference proteome</keyword>
<name>A0A9W8YD31_9PLEO</name>
<keyword evidence="1" id="KW-0732">Signal</keyword>
<gene>
    <name evidence="2" type="ORF">N0V83_003362</name>
</gene>
<organism evidence="2 3">
    <name type="scientific">Neocucurbitaria cava</name>
    <dbReference type="NCBI Taxonomy" id="798079"/>
    <lineage>
        <taxon>Eukaryota</taxon>
        <taxon>Fungi</taxon>
        <taxon>Dikarya</taxon>
        <taxon>Ascomycota</taxon>
        <taxon>Pezizomycotina</taxon>
        <taxon>Dothideomycetes</taxon>
        <taxon>Pleosporomycetidae</taxon>
        <taxon>Pleosporales</taxon>
        <taxon>Pleosporineae</taxon>
        <taxon>Cucurbitariaceae</taxon>
        <taxon>Neocucurbitaria</taxon>
    </lineage>
</organism>
<reference evidence="2" key="1">
    <citation type="submission" date="2022-10" db="EMBL/GenBank/DDBJ databases">
        <title>Tapping the CABI collections for fungal endophytes: first genome assemblies for Collariella, Neodidymelliopsis, Ascochyta clinopodiicola, Didymella pomorum, Didymosphaeria variabile, Neocosmospora piperis and Neocucurbitaria cava.</title>
        <authorList>
            <person name="Hill R."/>
        </authorList>
    </citation>
    <scope>NUCLEOTIDE SEQUENCE</scope>
    <source>
        <strain evidence="2">IMI 356814</strain>
    </source>
</reference>
<accession>A0A9W8YD31</accession>
<sequence>MPSPRSILLSTLATALTLTSSTVHAAFGPAFSTGPVGSNSWIREATSTLVLPKAPSGSSGDASLWVGMGTSNGDLIQSIADNWNQNDWSIFAYTLLSTSATTQMPVQADGENAQAADQVTMHYKFDDATGNYTQYVLVNGRQVSTLSTSDGHAMGWGSAVECAEENCGTVAAHKWINTTITLNTADPNYDQTMGKAEGVTGEMSTSDGGITWEVTDIDIPQFTFGS</sequence>
<protein>
    <submittedName>
        <fullName evidence="2">Uncharacterized protein</fullName>
    </submittedName>
</protein>
<dbReference type="Proteomes" id="UP001140560">
    <property type="component" value="Unassembled WGS sequence"/>
</dbReference>
<dbReference type="EMBL" id="JAPEUY010000005">
    <property type="protein sequence ID" value="KAJ4373071.1"/>
    <property type="molecule type" value="Genomic_DNA"/>
</dbReference>
<evidence type="ECO:0000313" key="3">
    <source>
        <dbReference type="Proteomes" id="UP001140560"/>
    </source>
</evidence>
<dbReference type="OrthoDB" id="5086500at2759"/>